<accession>A0ABR2R619</accession>
<proteinExistence type="predicted"/>
<comment type="caution">
    <text evidence="1">The sequence shown here is derived from an EMBL/GenBank/DDBJ whole genome shotgun (WGS) entry which is preliminary data.</text>
</comment>
<keyword evidence="2" id="KW-1185">Reference proteome</keyword>
<reference evidence="1 2" key="1">
    <citation type="journal article" date="2024" name="G3 (Bethesda)">
        <title>Genome assembly of Hibiscus sabdariffa L. provides insights into metabolisms of medicinal natural products.</title>
        <authorList>
            <person name="Kim T."/>
        </authorList>
    </citation>
    <scope>NUCLEOTIDE SEQUENCE [LARGE SCALE GENOMIC DNA]</scope>
    <source>
        <strain evidence="1">TK-2024</strain>
        <tissue evidence="1">Old leaves</tissue>
    </source>
</reference>
<dbReference type="EMBL" id="JBBPBN010000026">
    <property type="protein sequence ID" value="KAK9008371.1"/>
    <property type="molecule type" value="Genomic_DNA"/>
</dbReference>
<sequence length="76" mass="8555">MKGEKRVVIWLRVSKELSSVQSEAVERAKTWLLTRWFKSSSITEHTVRSADRGTMVMCLRSNDAGAAFGSICHVLD</sequence>
<dbReference type="Proteomes" id="UP001396334">
    <property type="component" value="Unassembled WGS sequence"/>
</dbReference>
<protein>
    <submittedName>
        <fullName evidence="1">Uncharacterized protein</fullName>
    </submittedName>
</protein>
<organism evidence="1 2">
    <name type="scientific">Hibiscus sabdariffa</name>
    <name type="common">roselle</name>
    <dbReference type="NCBI Taxonomy" id="183260"/>
    <lineage>
        <taxon>Eukaryota</taxon>
        <taxon>Viridiplantae</taxon>
        <taxon>Streptophyta</taxon>
        <taxon>Embryophyta</taxon>
        <taxon>Tracheophyta</taxon>
        <taxon>Spermatophyta</taxon>
        <taxon>Magnoliopsida</taxon>
        <taxon>eudicotyledons</taxon>
        <taxon>Gunneridae</taxon>
        <taxon>Pentapetalae</taxon>
        <taxon>rosids</taxon>
        <taxon>malvids</taxon>
        <taxon>Malvales</taxon>
        <taxon>Malvaceae</taxon>
        <taxon>Malvoideae</taxon>
        <taxon>Hibiscus</taxon>
    </lineage>
</organism>
<evidence type="ECO:0000313" key="1">
    <source>
        <dbReference type="EMBL" id="KAK9008371.1"/>
    </source>
</evidence>
<evidence type="ECO:0000313" key="2">
    <source>
        <dbReference type="Proteomes" id="UP001396334"/>
    </source>
</evidence>
<gene>
    <name evidence="1" type="ORF">V6N11_075269</name>
</gene>
<name>A0ABR2R619_9ROSI</name>